<dbReference type="EMBL" id="JAEDAK010000002">
    <property type="protein sequence ID" value="MBH9576098.1"/>
    <property type="molecule type" value="Genomic_DNA"/>
</dbReference>
<dbReference type="Proteomes" id="UP000613266">
    <property type="component" value="Unassembled WGS sequence"/>
</dbReference>
<reference evidence="3" key="1">
    <citation type="submission" date="2020-12" db="EMBL/GenBank/DDBJ databases">
        <title>The genome sequence of Inhella sp. 1Y17.</title>
        <authorList>
            <person name="Liu Y."/>
        </authorList>
    </citation>
    <scope>NUCLEOTIDE SEQUENCE</scope>
    <source>
        <strain evidence="3">1Y17</strain>
    </source>
</reference>
<dbReference type="InterPro" id="IPR016181">
    <property type="entry name" value="Acyl_CoA_acyltransferase"/>
</dbReference>
<gene>
    <name evidence="3" type="ORF">I7X39_04180</name>
</gene>
<accession>A0A931IZV2</accession>
<dbReference type="Gene3D" id="3.40.630.30">
    <property type="match status" value="1"/>
</dbReference>
<dbReference type="SUPFAM" id="SSF55729">
    <property type="entry name" value="Acyl-CoA N-acyltransferases (Nat)"/>
    <property type="match status" value="1"/>
</dbReference>
<protein>
    <recommendedName>
        <fullName evidence="2">N-acyl amino acid synthase FeeM catalytic core domain-containing protein</fullName>
    </recommendedName>
</protein>
<evidence type="ECO:0000313" key="3">
    <source>
        <dbReference type="EMBL" id="MBH9576098.1"/>
    </source>
</evidence>
<evidence type="ECO:0000313" key="4">
    <source>
        <dbReference type="Proteomes" id="UP000613266"/>
    </source>
</evidence>
<dbReference type="AlphaFoldDB" id="A0A931IZV2"/>
<sequence length="270" mass="29788">MSAKSEEGASAGPPPAEAKGSVFVDSRWVGPTKKAAKWLMSSWAPSLPRGVDERRTNLQRPLIDRIRDLVGWQQTQTLVGRRYGQRGLKVSPVGSPEPGLTTLQARDGRRLIGTLSVREDGPNGLAADASFPEELLRLRAKGLKLVECSKLALEGAETSKPALSGLFHLAYLYAHRVKLADLIILEVNPRHAPFYRRMLGAKRLQVGHNASVDAPSVLMCLDMLHMESQVARFGGKPELADEVRCLYPYFYPPEEEAELVQVLRAELEAE</sequence>
<dbReference type="Pfam" id="PF21926">
    <property type="entry name" value="FeeM"/>
    <property type="match status" value="1"/>
</dbReference>
<dbReference type="RefSeq" id="WP_198109707.1">
    <property type="nucleotide sequence ID" value="NZ_JAEDAK010000002.1"/>
</dbReference>
<keyword evidence="4" id="KW-1185">Reference proteome</keyword>
<proteinExistence type="predicted"/>
<feature type="region of interest" description="Disordered" evidence="1">
    <location>
        <begin position="1"/>
        <end position="20"/>
    </location>
</feature>
<evidence type="ECO:0000259" key="2">
    <source>
        <dbReference type="Pfam" id="PF21926"/>
    </source>
</evidence>
<name>A0A931IZV2_9BURK</name>
<feature type="domain" description="N-acyl amino acid synthase FeeM catalytic core" evidence="2">
    <location>
        <begin position="76"/>
        <end position="222"/>
    </location>
</feature>
<evidence type="ECO:0000256" key="1">
    <source>
        <dbReference type="SAM" id="MobiDB-lite"/>
    </source>
</evidence>
<comment type="caution">
    <text evidence="3">The sequence shown here is derived from an EMBL/GenBank/DDBJ whole genome shotgun (WGS) entry which is preliminary data.</text>
</comment>
<organism evidence="3 4">
    <name type="scientific">Inhella proteolytica</name>
    <dbReference type="NCBI Taxonomy" id="2795029"/>
    <lineage>
        <taxon>Bacteria</taxon>
        <taxon>Pseudomonadati</taxon>
        <taxon>Pseudomonadota</taxon>
        <taxon>Betaproteobacteria</taxon>
        <taxon>Burkholderiales</taxon>
        <taxon>Sphaerotilaceae</taxon>
        <taxon>Inhella</taxon>
    </lineage>
</organism>
<dbReference type="InterPro" id="IPR054597">
    <property type="entry name" value="FeeM_cat"/>
</dbReference>